<dbReference type="SMART" id="SM00710">
    <property type="entry name" value="PbH1"/>
    <property type="match status" value="8"/>
</dbReference>
<dbReference type="EMBL" id="OCMF01000001">
    <property type="protein sequence ID" value="SOC78859.1"/>
    <property type="molecule type" value="Genomic_DNA"/>
</dbReference>
<dbReference type="SUPFAM" id="SSF51126">
    <property type="entry name" value="Pectin lyase-like"/>
    <property type="match status" value="1"/>
</dbReference>
<evidence type="ECO:0008006" key="3">
    <source>
        <dbReference type="Google" id="ProtNLM"/>
    </source>
</evidence>
<keyword evidence="2" id="KW-1185">Reference proteome</keyword>
<reference evidence="2" key="1">
    <citation type="submission" date="2017-09" db="EMBL/GenBank/DDBJ databases">
        <authorList>
            <person name="Varghese N."/>
            <person name="Submissions S."/>
        </authorList>
    </citation>
    <scope>NUCLEOTIDE SEQUENCE [LARGE SCALE GENOMIC DNA]</scope>
    <source>
        <strain evidence="2">CGMCC 1.12641</strain>
    </source>
</reference>
<dbReference type="Gene3D" id="2.160.20.10">
    <property type="entry name" value="Single-stranded right-handed beta-helix, Pectin lyase-like"/>
    <property type="match status" value="1"/>
</dbReference>
<dbReference type="InterPro" id="IPR006626">
    <property type="entry name" value="PbH1"/>
</dbReference>
<dbReference type="InterPro" id="IPR012334">
    <property type="entry name" value="Pectin_lyas_fold"/>
</dbReference>
<gene>
    <name evidence="1" type="ORF">SAMN06296241_0378</name>
</gene>
<evidence type="ECO:0000313" key="2">
    <source>
        <dbReference type="Proteomes" id="UP000219193"/>
    </source>
</evidence>
<organism evidence="1 2">
    <name type="scientific">Salinimicrobium sediminis</name>
    <dbReference type="NCBI Taxonomy" id="1343891"/>
    <lineage>
        <taxon>Bacteria</taxon>
        <taxon>Pseudomonadati</taxon>
        <taxon>Bacteroidota</taxon>
        <taxon>Flavobacteriia</taxon>
        <taxon>Flavobacteriales</taxon>
        <taxon>Flavobacteriaceae</taxon>
        <taxon>Salinimicrobium</taxon>
    </lineage>
</organism>
<dbReference type="AlphaFoldDB" id="A0A285X3A8"/>
<evidence type="ECO:0000313" key="1">
    <source>
        <dbReference type="EMBL" id="SOC78859.1"/>
    </source>
</evidence>
<dbReference type="InterPro" id="IPR011050">
    <property type="entry name" value="Pectin_lyase_fold/virulence"/>
</dbReference>
<dbReference type="Proteomes" id="UP000219193">
    <property type="component" value="Unassembled WGS sequence"/>
</dbReference>
<proteinExistence type="predicted"/>
<name>A0A285X3A8_9FLAO</name>
<sequence>MKKNFTPGNSVSQNLKFFLTFFEGRILVFFMSSILLLSCTKDEIEDLNLETTPPVEANKETHLYKGVFASQHSGNRGTIEIHLTRDEKNSEEILEGNALLTLHTGETYKANLTSNKSTNKMAEDFKVFFYSQDMEFSFYLDENDVPIVADVVINDQSGSVVVAEHTADSPVTPVTGVYRCTNCENQTSTLDGIPLNNNDRVFNMLLTTKDGQTGLTIQAVLGSLINAQLVVEEACTTDGRYTFCTLKGGANATTEPVQWSGIHRYTTDATEADACSTLWGNLTFNSPNNGVIEAEFISDNTCSNNTYYVSAAGDDNNSGLTPNDAWKTIQKVNSITVKPGDAVLFEGGKTFNGSLKFDSNDANGGSNAVTVSSYGTGRATISSGTAHGIDIYNTAGFKINNLIVSGTPGEKNSGIQFYTDLDGDVKFDFAEVKNVEVHGFSDFGIVFGSWKYQSVNNSGFKNVVVENARVYDIMNVGIGSYGNFSASKTGYAHSNIVVRKCEVFNITGNPAITEKHTGNGIMLSDVQNSVIEYSTAYNSGQLNANSNGGPVGIWYWDADNVTIQYNEVYGMKSGTKKDGGGFDLDGGVTNGTMQYNYSHNNYGAGYLIGQFGGARPMRNIKVRYNVSENDAATNGGSIYLFNGASPASMKDIFVYNNTLYIEEKASNTATAAIKLLKWQTMSENINFHNNILVAENGADLVQVPSGYHANFFGNLYHTSGTFNISYKGISYGSLASFRTTQNEIYNGNEAGIEADPLLQAPGEGGTIGFGNSLTNLSAYKLQTNSPAIDAGISFSEESVENDFYGNNLSTNSIPEVGAHGNLSTGAVASN</sequence>
<accession>A0A285X3A8</accession>
<protein>
    <recommendedName>
        <fullName evidence="3">Right handed beta helix region</fullName>
    </recommendedName>
</protein>